<feature type="transmembrane region" description="Helical" evidence="6">
    <location>
        <begin position="197"/>
        <end position="218"/>
    </location>
</feature>
<sequence length="551" mass="61148">MLPGDNSRRMLAHPPDIPTMLGAIILTSLALAVSLGWTARDNRDGLRTWTQALCLTAGGCLMHALRGTIPDWAPILLGNALLSLSLSLGLRAACRFHGVQENPWAAFLPPCILVVGLALLMDDFRYRVVLASLVNLVQVGLIARQLLLGRYDFPTRGRNMLLASGAFDILLAVGRCWGAIFLPHDFQTFFQPSPLQLAAYFSAFLLLIMATNGFMMMAKDRSDARLRQLAMRDRLTGCWNRVRIEEAAGQEMDRLRRYAHPACVILVDLDHFKNVNDRHGHEAGDAVLRDFAQIARECIRATDILGRWGGEEFIVILPMSDLPEALVIAERMRRCIERHIFPQGLRITISLGVAACLATDTWTDWFRRADAALYRAKAGGRNKIQIEGFDPPSLPANDSRHYVSQLVWREDYLCGEPEIDAQHRRLFEQGNALLALAGRTSPPGEILAATRALIAGTCAHFATEDRILAAAGYAGAAEHARIHRDLLARGETLLQAYGRGEIEPAQIFHFVLHDMFANHILVHDRQFSTCFAPSPLLEPAQHSSSQPLPRA</sequence>
<dbReference type="EC" id="2.7.7.65" evidence="2"/>
<dbReference type="SUPFAM" id="SSF47188">
    <property type="entry name" value="Hemerythrin-like"/>
    <property type="match status" value="1"/>
</dbReference>
<dbReference type="FunFam" id="3.30.70.270:FF:000001">
    <property type="entry name" value="Diguanylate cyclase domain protein"/>
    <property type="match status" value="1"/>
</dbReference>
<dbReference type="CDD" id="cd12107">
    <property type="entry name" value="Hemerythrin"/>
    <property type="match status" value="1"/>
</dbReference>
<dbReference type="NCBIfam" id="TIGR00254">
    <property type="entry name" value="GGDEF"/>
    <property type="match status" value="1"/>
</dbReference>
<comment type="caution">
    <text evidence="8">The sequence shown here is derived from an EMBL/GenBank/DDBJ whole genome shotgun (WGS) entry which is preliminary data.</text>
</comment>
<dbReference type="NCBIfam" id="TIGR02481">
    <property type="entry name" value="hemeryth_dom"/>
    <property type="match status" value="1"/>
</dbReference>
<organism evidence="8 9">
    <name type="scientific">Rhodovastum atsumiense</name>
    <dbReference type="NCBI Taxonomy" id="504468"/>
    <lineage>
        <taxon>Bacteria</taxon>
        <taxon>Pseudomonadati</taxon>
        <taxon>Pseudomonadota</taxon>
        <taxon>Alphaproteobacteria</taxon>
        <taxon>Acetobacterales</taxon>
        <taxon>Acetobacteraceae</taxon>
        <taxon>Rhodovastum</taxon>
    </lineage>
</organism>
<keyword evidence="6" id="KW-0812">Transmembrane</keyword>
<dbReference type="Gene3D" id="1.20.120.50">
    <property type="entry name" value="Hemerythrin-like"/>
    <property type="match status" value="1"/>
</dbReference>
<dbReference type="SMART" id="SM00267">
    <property type="entry name" value="GGDEF"/>
    <property type="match status" value="1"/>
</dbReference>
<dbReference type="InterPro" id="IPR050469">
    <property type="entry name" value="Diguanylate_Cyclase"/>
</dbReference>
<feature type="domain" description="GGDEF" evidence="7">
    <location>
        <begin position="260"/>
        <end position="389"/>
    </location>
</feature>
<name>A0A5M6IMH4_9PROT</name>
<dbReference type="GO" id="GO:0052621">
    <property type="term" value="F:diguanylate cyclase activity"/>
    <property type="evidence" value="ECO:0007669"/>
    <property type="project" value="UniProtKB-EC"/>
</dbReference>
<evidence type="ECO:0000256" key="1">
    <source>
        <dbReference type="ARBA" id="ARBA00010587"/>
    </source>
</evidence>
<dbReference type="InterPro" id="IPR029787">
    <property type="entry name" value="Nucleotide_cyclase"/>
</dbReference>
<keyword evidence="4" id="KW-0408">Iron</keyword>
<dbReference type="AlphaFoldDB" id="A0A5M6IMH4"/>
<evidence type="ECO:0000313" key="9">
    <source>
        <dbReference type="Proteomes" id="UP000325255"/>
    </source>
</evidence>
<dbReference type="CDD" id="cd01949">
    <property type="entry name" value="GGDEF"/>
    <property type="match status" value="1"/>
</dbReference>
<dbReference type="InterPro" id="IPR012827">
    <property type="entry name" value="Hemerythrin_metal-bd"/>
</dbReference>
<evidence type="ECO:0000256" key="2">
    <source>
        <dbReference type="ARBA" id="ARBA00012528"/>
    </source>
</evidence>
<evidence type="ECO:0000256" key="5">
    <source>
        <dbReference type="ARBA" id="ARBA00034247"/>
    </source>
</evidence>
<evidence type="ECO:0000256" key="4">
    <source>
        <dbReference type="ARBA" id="ARBA00023004"/>
    </source>
</evidence>
<evidence type="ECO:0000256" key="6">
    <source>
        <dbReference type="SAM" id="Phobius"/>
    </source>
</evidence>
<feature type="transmembrane region" description="Helical" evidence="6">
    <location>
        <begin position="104"/>
        <end position="121"/>
    </location>
</feature>
<dbReference type="EMBL" id="VWPK01000050">
    <property type="protein sequence ID" value="KAA5609446.1"/>
    <property type="molecule type" value="Genomic_DNA"/>
</dbReference>
<dbReference type="PROSITE" id="PS50887">
    <property type="entry name" value="GGDEF"/>
    <property type="match status" value="1"/>
</dbReference>
<dbReference type="GO" id="GO:0046872">
    <property type="term" value="F:metal ion binding"/>
    <property type="evidence" value="ECO:0007669"/>
    <property type="project" value="UniProtKB-KW"/>
</dbReference>
<dbReference type="PANTHER" id="PTHR45138">
    <property type="entry name" value="REGULATORY COMPONENTS OF SENSORY TRANSDUCTION SYSTEM"/>
    <property type="match status" value="1"/>
</dbReference>
<keyword evidence="6" id="KW-0472">Membrane</keyword>
<dbReference type="InterPro" id="IPR000160">
    <property type="entry name" value="GGDEF_dom"/>
</dbReference>
<keyword evidence="6" id="KW-1133">Transmembrane helix</keyword>
<accession>A0A5M6IMH4</accession>
<dbReference type="InterPro" id="IPR035938">
    <property type="entry name" value="Hemerythrin-like_sf"/>
</dbReference>
<reference evidence="8 9" key="1">
    <citation type="submission" date="2019-09" db="EMBL/GenBank/DDBJ databases">
        <title>Genome sequence of Rhodovastum atsumiense, a diverse member of the Acetobacteraceae family of non-sulfur purple photosynthetic bacteria.</title>
        <authorList>
            <person name="Meyer T."/>
            <person name="Kyndt J."/>
        </authorList>
    </citation>
    <scope>NUCLEOTIDE SEQUENCE [LARGE SCALE GENOMIC DNA]</scope>
    <source>
        <strain evidence="8 9">DSM 21279</strain>
    </source>
</reference>
<dbReference type="PANTHER" id="PTHR45138:SF9">
    <property type="entry name" value="DIGUANYLATE CYCLASE DGCM-RELATED"/>
    <property type="match status" value="1"/>
</dbReference>
<evidence type="ECO:0000313" key="8">
    <source>
        <dbReference type="EMBL" id="KAA5609446.1"/>
    </source>
</evidence>
<comment type="catalytic activity">
    <reaction evidence="5">
        <text>2 GTP = 3',3'-c-di-GMP + 2 diphosphate</text>
        <dbReference type="Rhea" id="RHEA:24898"/>
        <dbReference type="ChEBI" id="CHEBI:33019"/>
        <dbReference type="ChEBI" id="CHEBI:37565"/>
        <dbReference type="ChEBI" id="CHEBI:58805"/>
        <dbReference type="EC" id="2.7.7.65"/>
    </reaction>
</comment>
<evidence type="ECO:0000256" key="3">
    <source>
        <dbReference type="ARBA" id="ARBA00022723"/>
    </source>
</evidence>
<dbReference type="Pfam" id="PF01814">
    <property type="entry name" value="Hemerythrin"/>
    <property type="match status" value="1"/>
</dbReference>
<evidence type="ECO:0000259" key="7">
    <source>
        <dbReference type="PROSITE" id="PS50887"/>
    </source>
</evidence>
<keyword evidence="9" id="KW-1185">Reference proteome</keyword>
<dbReference type="InterPro" id="IPR043128">
    <property type="entry name" value="Rev_trsase/Diguanyl_cyclase"/>
</dbReference>
<feature type="transmembrane region" description="Helical" evidence="6">
    <location>
        <begin position="127"/>
        <end position="148"/>
    </location>
</feature>
<protein>
    <recommendedName>
        <fullName evidence="2">diguanylate cyclase</fullName>
        <ecNumber evidence="2">2.7.7.65</ecNumber>
    </recommendedName>
</protein>
<feature type="transmembrane region" description="Helical" evidence="6">
    <location>
        <begin position="160"/>
        <end position="182"/>
    </location>
</feature>
<gene>
    <name evidence="8" type="ORF">F1189_24065</name>
</gene>
<dbReference type="Proteomes" id="UP000325255">
    <property type="component" value="Unassembled WGS sequence"/>
</dbReference>
<feature type="transmembrane region" description="Helical" evidence="6">
    <location>
        <begin position="20"/>
        <end position="37"/>
    </location>
</feature>
<proteinExistence type="inferred from homology"/>
<dbReference type="SUPFAM" id="SSF55073">
    <property type="entry name" value="Nucleotide cyclase"/>
    <property type="match status" value="1"/>
</dbReference>
<dbReference type="InterPro" id="IPR012312">
    <property type="entry name" value="Hemerythrin-like"/>
</dbReference>
<dbReference type="Gene3D" id="3.30.70.270">
    <property type="match status" value="1"/>
</dbReference>
<keyword evidence="3" id="KW-0479">Metal-binding</keyword>
<dbReference type="OrthoDB" id="9812260at2"/>
<dbReference type="Pfam" id="PF00990">
    <property type="entry name" value="GGDEF"/>
    <property type="match status" value="1"/>
</dbReference>
<comment type="similarity">
    <text evidence="1">Belongs to the hemerythrin family.</text>
</comment>